<dbReference type="RefSeq" id="WP_046666113.1">
    <property type="nucleotide sequence ID" value="NZ_CCRH01000004.1"/>
</dbReference>
<dbReference type="Pfam" id="PF13501">
    <property type="entry name" value="SoxY"/>
    <property type="match status" value="1"/>
</dbReference>
<evidence type="ECO:0000313" key="3">
    <source>
        <dbReference type="Proteomes" id="UP000046176"/>
    </source>
</evidence>
<gene>
    <name evidence="2" type="primary">soxY</name>
    <name evidence="2" type="ORF">NGAL_HAMBI1145_19090</name>
</gene>
<dbReference type="Gene3D" id="2.60.40.2470">
    <property type="entry name" value="SoxY domain"/>
    <property type="match status" value="1"/>
</dbReference>
<sequence length="152" mass="16182">MTERSVQPELSRRAALVGGLALIVARPARATPEAMQDAIRDFIGGAPVKAGRVKMDIPPLVENGNSVPLAITVESPMTEGDFVKTIAVFNQKNPQPNIGVFHLSPRSGRAFVSTRIRLGDSQNITAIAQMSDGSFWSGSVELIVTLPACAEN</sequence>
<dbReference type="AlphaFoldDB" id="A0A0T7FEY8"/>
<dbReference type="EMBL" id="CCRH01000004">
    <property type="protein sequence ID" value="CDZ33588.1"/>
    <property type="molecule type" value="Genomic_DNA"/>
</dbReference>
<evidence type="ECO:0000313" key="2">
    <source>
        <dbReference type="EMBL" id="CDZ33588.1"/>
    </source>
</evidence>
<name>A0A0T7FEY8_NEOGA</name>
<accession>A0A0T7FEY8</accession>
<dbReference type="OrthoDB" id="9804570at2"/>
<dbReference type="InterPro" id="IPR016568">
    <property type="entry name" value="Sulphur_oxidation_SoxY"/>
</dbReference>
<evidence type="ECO:0000259" key="1">
    <source>
        <dbReference type="Pfam" id="PF13501"/>
    </source>
</evidence>
<dbReference type="PIRSF" id="PIRSF010312">
    <property type="entry name" value="Sulphur_oxidation_SoxY"/>
    <property type="match status" value="1"/>
</dbReference>
<protein>
    <submittedName>
        <fullName evidence="2">Putative sulfur oxidation protein SoxY</fullName>
    </submittedName>
</protein>
<dbReference type="InterPro" id="IPR032711">
    <property type="entry name" value="SoxY"/>
</dbReference>
<dbReference type="InterPro" id="IPR030997">
    <property type="entry name" value="SoxY_para_1"/>
</dbReference>
<dbReference type="NCBIfam" id="TIGR04487">
    <property type="entry name" value="SoxY_para_1"/>
    <property type="match status" value="1"/>
</dbReference>
<dbReference type="Proteomes" id="UP000046176">
    <property type="component" value="Unassembled WGS sequence"/>
</dbReference>
<proteinExistence type="predicted"/>
<reference evidence="2 3" key="1">
    <citation type="submission" date="2014-08" db="EMBL/GenBank/DDBJ databases">
        <authorList>
            <person name="Chen Y.-H."/>
        </authorList>
    </citation>
    <scope>NUCLEOTIDE SEQUENCE [LARGE SCALE GENOMIC DNA]</scope>
</reference>
<dbReference type="InterPro" id="IPR038162">
    <property type="entry name" value="SoxY_sf"/>
</dbReference>
<organism evidence="2 3">
    <name type="scientific">Neorhizobium galegae bv. officinalis</name>
    <dbReference type="NCBI Taxonomy" id="323656"/>
    <lineage>
        <taxon>Bacteria</taxon>
        <taxon>Pseudomonadati</taxon>
        <taxon>Pseudomonadota</taxon>
        <taxon>Alphaproteobacteria</taxon>
        <taxon>Hyphomicrobiales</taxon>
        <taxon>Rhizobiaceae</taxon>
        <taxon>Rhizobium/Agrobacterium group</taxon>
        <taxon>Neorhizobium</taxon>
    </lineage>
</organism>
<feature type="domain" description="Ig-like SoxY" evidence="1">
    <location>
        <begin position="40"/>
        <end position="149"/>
    </location>
</feature>